<dbReference type="EMBL" id="JAHLUN010000005">
    <property type="protein sequence ID" value="KAG7766134.1"/>
    <property type="molecule type" value="Genomic_DNA"/>
</dbReference>
<evidence type="ECO:0000313" key="9">
    <source>
        <dbReference type="EMBL" id="KAG7766134.1"/>
    </source>
</evidence>
<dbReference type="SUPFAM" id="SSF57667">
    <property type="entry name" value="beta-beta-alpha zinc fingers"/>
    <property type="match status" value="1"/>
</dbReference>
<evidence type="ECO:0000313" key="8">
    <source>
        <dbReference type="EMBL" id="KAG7724505.1"/>
    </source>
</evidence>
<dbReference type="PANTHER" id="PTHR24388:SF53">
    <property type="entry name" value="CHORION TRANSCRIPTION FACTOR CF2-RELATED"/>
    <property type="match status" value="1"/>
</dbReference>
<dbReference type="Proteomes" id="UP000697297">
    <property type="component" value="Unassembled WGS sequence"/>
</dbReference>
<keyword evidence="2" id="KW-0677">Repeat</keyword>
<dbReference type="AlphaFoldDB" id="A0AAN6D1J1"/>
<dbReference type="PROSITE" id="PS00028">
    <property type="entry name" value="ZINC_FINGER_C2H2_1"/>
    <property type="match status" value="2"/>
</dbReference>
<reference evidence="8 10" key="1">
    <citation type="journal article" date="2021" name="G3 (Bethesda)">
        <title>Genomic diversity, chromosomal rearrangements, and interspecies hybridization in the ogataea polymorpha species complex.</title>
        <authorList>
            <person name="Hanson S.J."/>
            <person name="Cinneide E.O."/>
            <person name="Salzberg L.I."/>
            <person name="Wolfe K.H."/>
            <person name="McGowan J."/>
            <person name="Fitzpatrick D.A."/>
            <person name="Matlin K."/>
        </authorList>
    </citation>
    <scope>NUCLEOTIDE SEQUENCE</scope>
    <source>
        <strain evidence="9">81-436-3</strain>
        <strain evidence="8">83-405-1</strain>
    </source>
</reference>
<evidence type="ECO:0000313" key="10">
    <source>
        <dbReference type="Proteomes" id="UP000697297"/>
    </source>
</evidence>
<evidence type="ECO:0000256" key="3">
    <source>
        <dbReference type="ARBA" id="ARBA00022771"/>
    </source>
</evidence>
<gene>
    <name evidence="8" type="ORF">KL933_004699</name>
    <name evidence="9" type="ORF">KL946_002314</name>
</gene>
<dbReference type="InterPro" id="IPR050527">
    <property type="entry name" value="Snail/Krueppel_Znf"/>
</dbReference>
<dbReference type="SMART" id="SM00355">
    <property type="entry name" value="ZnF_C2H2"/>
    <property type="match status" value="3"/>
</dbReference>
<dbReference type="PROSITE" id="PS50157">
    <property type="entry name" value="ZINC_FINGER_C2H2_2"/>
    <property type="match status" value="3"/>
</dbReference>
<dbReference type="Pfam" id="PF00096">
    <property type="entry name" value="zf-C2H2"/>
    <property type="match status" value="1"/>
</dbReference>
<feature type="domain" description="C2H2-type" evidence="7">
    <location>
        <begin position="127"/>
        <end position="154"/>
    </location>
</feature>
<dbReference type="PANTHER" id="PTHR24388">
    <property type="entry name" value="ZINC FINGER PROTEIN"/>
    <property type="match status" value="1"/>
</dbReference>
<evidence type="ECO:0000256" key="2">
    <source>
        <dbReference type="ARBA" id="ARBA00022737"/>
    </source>
</evidence>
<dbReference type="InterPro" id="IPR036236">
    <property type="entry name" value="Znf_C2H2_sf"/>
</dbReference>
<evidence type="ECO:0000256" key="6">
    <source>
        <dbReference type="PROSITE-ProRule" id="PRU00042"/>
    </source>
</evidence>
<dbReference type="GO" id="GO:0000978">
    <property type="term" value="F:RNA polymerase II cis-regulatory region sequence-specific DNA binding"/>
    <property type="evidence" value="ECO:0007669"/>
    <property type="project" value="TreeGrafter"/>
</dbReference>
<evidence type="ECO:0000259" key="7">
    <source>
        <dbReference type="PROSITE" id="PS50157"/>
    </source>
</evidence>
<sequence length="190" mass="21767">MPRLSAGDVGPRLAPNAALWQFYDNYTTDMILGQYDPSPGTYLASSQQSQPQYVTNSPATRNMYSTEHLISINSIPSPDGKKQPTFPGTDPTVLKKFKCSQCTSSFTRRSRLKEHCRKVHEGEKLVFRCDHCHKVMSSRENLNRHIIGHTDKYRCAYCGKRHDRADRYQRHMRKCSAKHSDTQFPAQEAV</sequence>
<protein>
    <recommendedName>
        <fullName evidence="7">C2H2-type domain-containing protein</fullName>
    </recommendedName>
</protein>
<evidence type="ECO:0000256" key="5">
    <source>
        <dbReference type="ARBA" id="ARBA00023242"/>
    </source>
</evidence>
<evidence type="ECO:0000256" key="4">
    <source>
        <dbReference type="ARBA" id="ARBA00022833"/>
    </source>
</evidence>
<evidence type="ECO:0000313" key="11">
    <source>
        <dbReference type="Proteomes" id="UP000738402"/>
    </source>
</evidence>
<comment type="caution">
    <text evidence="8">The sequence shown here is derived from an EMBL/GenBank/DDBJ whole genome shotgun (WGS) entry which is preliminary data.</text>
</comment>
<name>A0AAN6D1J1_9ASCO</name>
<keyword evidence="10" id="KW-1185">Reference proteome</keyword>
<dbReference type="GO" id="GO:0008270">
    <property type="term" value="F:zinc ion binding"/>
    <property type="evidence" value="ECO:0007669"/>
    <property type="project" value="UniProtKB-KW"/>
</dbReference>
<dbReference type="Proteomes" id="UP000738402">
    <property type="component" value="Unassembled WGS sequence"/>
</dbReference>
<dbReference type="GO" id="GO:0000981">
    <property type="term" value="F:DNA-binding transcription factor activity, RNA polymerase II-specific"/>
    <property type="evidence" value="ECO:0007669"/>
    <property type="project" value="TreeGrafter"/>
</dbReference>
<feature type="domain" description="C2H2-type" evidence="7">
    <location>
        <begin position="97"/>
        <end position="125"/>
    </location>
</feature>
<organism evidence="8 11">
    <name type="scientific">Ogataea haglerorum</name>
    <dbReference type="NCBI Taxonomy" id="1937702"/>
    <lineage>
        <taxon>Eukaryota</taxon>
        <taxon>Fungi</taxon>
        <taxon>Dikarya</taxon>
        <taxon>Ascomycota</taxon>
        <taxon>Saccharomycotina</taxon>
        <taxon>Pichiomycetes</taxon>
        <taxon>Pichiales</taxon>
        <taxon>Pichiaceae</taxon>
        <taxon>Ogataea</taxon>
    </lineage>
</organism>
<proteinExistence type="predicted"/>
<evidence type="ECO:0000256" key="1">
    <source>
        <dbReference type="ARBA" id="ARBA00022723"/>
    </source>
</evidence>
<keyword evidence="1" id="KW-0479">Metal-binding</keyword>
<dbReference type="InterPro" id="IPR013087">
    <property type="entry name" value="Znf_C2H2_type"/>
</dbReference>
<keyword evidence="5" id="KW-0539">Nucleus</keyword>
<keyword evidence="4" id="KW-0862">Zinc</keyword>
<keyword evidence="3 6" id="KW-0863">Zinc-finger</keyword>
<dbReference type="Gene3D" id="3.30.160.60">
    <property type="entry name" value="Classic Zinc Finger"/>
    <property type="match status" value="2"/>
</dbReference>
<accession>A0AAN6D1J1</accession>
<dbReference type="EMBL" id="JAHLUH010000016">
    <property type="protein sequence ID" value="KAG7724505.1"/>
    <property type="molecule type" value="Genomic_DNA"/>
</dbReference>
<feature type="domain" description="C2H2-type" evidence="7">
    <location>
        <begin position="153"/>
        <end position="184"/>
    </location>
</feature>